<evidence type="ECO:0000256" key="7">
    <source>
        <dbReference type="SAM" id="Phobius"/>
    </source>
</evidence>
<dbReference type="AlphaFoldDB" id="A0A410VA76"/>
<dbReference type="Pfam" id="PF00510">
    <property type="entry name" value="COX3"/>
    <property type="match status" value="1"/>
</dbReference>
<gene>
    <name evidence="9" type="primary">norE</name>
    <name evidence="9" type="ORF">GCM10010987_18200</name>
    <name evidence="10" type="ORF">XH86_25010</name>
</gene>
<dbReference type="EMBL" id="BMHC01000002">
    <property type="protein sequence ID" value="GGI22198.1"/>
    <property type="molecule type" value="Genomic_DNA"/>
</dbReference>
<keyword evidence="5 7" id="KW-0472">Membrane</keyword>
<organism evidence="9 12">
    <name type="scientific">Bradyrhizobium guangdongense</name>
    <dbReference type="NCBI Taxonomy" id="1325090"/>
    <lineage>
        <taxon>Bacteria</taxon>
        <taxon>Pseudomonadati</taxon>
        <taxon>Pseudomonadota</taxon>
        <taxon>Alphaproteobacteria</taxon>
        <taxon>Hyphomicrobiales</taxon>
        <taxon>Nitrobacteraceae</taxon>
        <taxon>Bradyrhizobium</taxon>
    </lineage>
</organism>
<feature type="transmembrane region" description="Helical" evidence="7">
    <location>
        <begin position="24"/>
        <end position="46"/>
    </location>
</feature>
<accession>A0A410VA76</accession>
<evidence type="ECO:0000313" key="11">
    <source>
        <dbReference type="Proteomes" id="UP000593880"/>
    </source>
</evidence>
<sequence>MSATDCEQQETGWGILEDLPGDPMIWVLIFSELVAFGLLLGAFMVARAIHPAVFAAGQATLDSHLAGLNTLVLVSSGWAAARGTAAARCSHKWTARGWLFGAMALGTLFIGIKLFEYAGEIALGNGLETSPFFTLYFLLTGFHLLHVGLGIVILAVVSRSASVTGVETGAAFWHMVDLLWIVMFPIIYLVQQ</sequence>
<evidence type="ECO:0000256" key="1">
    <source>
        <dbReference type="ARBA" id="ARBA00004141"/>
    </source>
</evidence>
<keyword evidence="11" id="KW-1185">Reference proteome</keyword>
<protein>
    <submittedName>
        <fullName evidence="10">Cytochrome c oxidase subunit 3 family protein</fullName>
    </submittedName>
</protein>
<evidence type="ECO:0000313" key="9">
    <source>
        <dbReference type="EMBL" id="GGI22198.1"/>
    </source>
</evidence>
<dbReference type="GO" id="GO:0004129">
    <property type="term" value="F:cytochrome-c oxidase activity"/>
    <property type="evidence" value="ECO:0007669"/>
    <property type="project" value="InterPro"/>
</dbReference>
<evidence type="ECO:0000256" key="3">
    <source>
        <dbReference type="ARBA" id="ARBA00022692"/>
    </source>
</evidence>
<evidence type="ECO:0000313" key="12">
    <source>
        <dbReference type="Proteomes" id="UP000625079"/>
    </source>
</evidence>
<reference evidence="9" key="3">
    <citation type="submission" date="2022-12" db="EMBL/GenBank/DDBJ databases">
        <authorList>
            <person name="Sun Q."/>
            <person name="Zhou Y."/>
        </authorList>
    </citation>
    <scope>NUCLEOTIDE SEQUENCE</scope>
    <source>
        <strain evidence="9">CGMCC 1.15034</strain>
    </source>
</reference>
<dbReference type="GO" id="GO:0019646">
    <property type="term" value="P:aerobic electron transport chain"/>
    <property type="evidence" value="ECO:0007669"/>
    <property type="project" value="InterPro"/>
</dbReference>
<dbReference type="Gene3D" id="1.20.120.80">
    <property type="entry name" value="Cytochrome c oxidase, subunit III, four-helix bundle"/>
    <property type="match status" value="1"/>
</dbReference>
<evidence type="ECO:0000256" key="5">
    <source>
        <dbReference type="ARBA" id="ARBA00023136"/>
    </source>
</evidence>
<dbReference type="Proteomes" id="UP000625079">
    <property type="component" value="Unassembled WGS sequence"/>
</dbReference>
<name>A0A410VA76_9BRAD</name>
<dbReference type="RefSeq" id="WP_128967205.1">
    <property type="nucleotide sequence ID" value="NZ_BMHC01000002.1"/>
</dbReference>
<comment type="similarity">
    <text evidence="2 6">Belongs to the cytochrome c oxidase subunit 3 family.</text>
</comment>
<dbReference type="InterPro" id="IPR000298">
    <property type="entry name" value="Cyt_c_oxidase-like_su3"/>
</dbReference>
<dbReference type="InterPro" id="IPR035973">
    <property type="entry name" value="Cyt_c_oxidase_su3-like_sf"/>
</dbReference>
<dbReference type="FunFam" id="1.20.120.80:FF:000004">
    <property type="entry name" value="Cytochrome c oxidase, subunit III"/>
    <property type="match status" value="1"/>
</dbReference>
<evidence type="ECO:0000256" key="2">
    <source>
        <dbReference type="ARBA" id="ARBA00010581"/>
    </source>
</evidence>
<dbReference type="PANTHER" id="PTHR11403">
    <property type="entry name" value="CYTOCHROME C OXIDASE SUBUNIT III"/>
    <property type="match status" value="1"/>
</dbReference>
<dbReference type="PANTHER" id="PTHR11403:SF6">
    <property type="entry name" value="NITRIC OXIDE REDUCTASE SUBUNIT E"/>
    <property type="match status" value="1"/>
</dbReference>
<dbReference type="EMBL" id="CP030057">
    <property type="protein sequence ID" value="QOZ61630.1"/>
    <property type="molecule type" value="Genomic_DNA"/>
</dbReference>
<dbReference type="PROSITE" id="PS50253">
    <property type="entry name" value="COX3"/>
    <property type="match status" value="1"/>
</dbReference>
<feature type="transmembrane region" description="Helical" evidence="7">
    <location>
        <begin position="135"/>
        <end position="158"/>
    </location>
</feature>
<feature type="domain" description="Heme-copper oxidase subunit III family profile" evidence="8">
    <location>
        <begin position="25"/>
        <end position="192"/>
    </location>
</feature>
<evidence type="ECO:0000259" key="8">
    <source>
        <dbReference type="PROSITE" id="PS50253"/>
    </source>
</evidence>
<dbReference type="GO" id="GO:0005886">
    <property type="term" value="C:plasma membrane"/>
    <property type="evidence" value="ECO:0007669"/>
    <property type="project" value="UniProtKB-SubCell"/>
</dbReference>
<evidence type="ECO:0000256" key="4">
    <source>
        <dbReference type="ARBA" id="ARBA00022989"/>
    </source>
</evidence>
<dbReference type="SUPFAM" id="SSF81452">
    <property type="entry name" value="Cytochrome c oxidase subunit III-like"/>
    <property type="match status" value="1"/>
</dbReference>
<proteinExistence type="inferred from homology"/>
<dbReference type="InterPro" id="IPR013833">
    <property type="entry name" value="Cyt_c_oxidase_su3_a-hlx"/>
</dbReference>
<keyword evidence="4 7" id="KW-1133">Transmembrane helix</keyword>
<dbReference type="Proteomes" id="UP000593880">
    <property type="component" value="Chromosome"/>
</dbReference>
<dbReference type="OrthoDB" id="9810850at2"/>
<evidence type="ECO:0000256" key="6">
    <source>
        <dbReference type="RuleBase" id="RU003376"/>
    </source>
</evidence>
<comment type="subcellular location">
    <subcellularLocation>
        <location evidence="6">Cell membrane</location>
        <topology evidence="6">Multi-pass membrane protein</topology>
    </subcellularLocation>
    <subcellularLocation>
        <location evidence="1">Membrane</location>
        <topology evidence="1">Multi-pass membrane protein</topology>
    </subcellularLocation>
</comment>
<feature type="transmembrane region" description="Helical" evidence="7">
    <location>
        <begin position="97"/>
        <end position="115"/>
    </location>
</feature>
<reference evidence="10 11" key="2">
    <citation type="submission" date="2018-06" db="EMBL/GenBank/DDBJ databases">
        <title>Comparative genomics of rhizobia nodulating Arachis hypogaea in China.</title>
        <authorList>
            <person name="Li Y."/>
        </authorList>
    </citation>
    <scope>NUCLEOTIDE SEQUENCE [LARGE SCALE GENOMIC DNA]</scope>
    <source>
        <strain evidence="10 11">CCBAU 51658</strain>
    </source>
</reference>
<reference evidence="9" key="1">
    <citation type="journal article" date="2014" name="Int. J. Syst. Evol. Microbiol.">
        <title>Complete genome sequence of Corynebacterium casei LMG S-19264T (=DSM 44701T), isolated from a smear-ripened cheese.</title>
        <authorList>
            <consortium name="US DOE Joint Genome Institute (JGI-PGF)"/>
            <person name="Walter F."/>
            <person name="Albersmeier A."/>
            <person name="Kalinowski J."/>
            <person name="Ruckert C."/>
        </authorList>
    </citation>
    <scope>NUCLEOTIDE SEQUENCE</scope>
    <source>
        <strain evidence="9">CGMCC 1.15034</strain>
    </source>
</reference>
<keyword evidence="3 6" id="KW-0812">Transmembrane</keyword>
<feature type="transmembrane region" description="Helical" evidence="7">
    <location>
        <begin position="170"/>
        <end position="190"/>
    </location>
</feature>
<evidence type="ECO:0000313" key="10">
    <source>
        <dbReference type="EMBL" id="QOZ61630.1"/>
    </source>
</evidence>
<dbReference type="InterPro" id="IPR024791">
    <property type="entry name" value="Cyt_c/ubiquinol_Oxase_su3"/>
</dbReference>
<dbReference type="CDD" id="cd02862">
    <property type="entry name" value="NorE_like"/>
    <property type="match status" value="1"/>
</dbReference>